<dbReference type="AlphaFoldDB" id="A0A316UNI6"/>
<organism evidence="9 10">
    <name type="scientific">Jaminaea rosea</name>
    <dbReference type="NCBI Taxonomy" id="1569628"/>
    <lineage>
        <taxon>Eukaryota</taxon>
        <taxon>Fungi</taxon>
        <taxon>Dikarya</taxon>
        <taxon>Basidiomycota</taxon>
        <taxon>Ustilaginomycotina</taxon>
        <taxon>Exobasidiomycetes</taxon>
        <taxon>Microstromatales</taxon>
        <taxon>Microstromatales incertae sedis</taxon>
        <taxon>Jaminaea</taxon>
    </lineage>
</organism>
<evidence type="ECO:0000259" key="8">
    <source>
        <dbReference type="SMART" id="SM00485"/>
    </source>
</evidence>
<name>A0A316UNI6_9BASI</name>
<keyword evidence="2" id="KW-0540">Nuclease</keyword>
<evidence type="ECO:0000256" key="2">
    <source>
        <dbReference type="ARBA" id="ARBA00022722"/>
    </source>
</evidence>
<evidence type="ECO:0000256" key="7">
    <source>
        <dbReference type="SAM" id="MobiDB-lite"/>
    </source>
</evidence>
<comment type="cofactor">
    <cofactor evidence="1">
        <name>Mg(2+)</name>
        <dbReference type="ChEBI" id="CHEBI:18420"/>
    </cofactor>
</comment>
<evidence type="ECO:0000256" key="5">
    <source>
        <dbReference type="ARBA" id="ARBA00022801"/>
    </source>
</evidence>
<dbReference type="GO" id="GO:0046872">
    <property type="term" value="F:metal ion binding"/>
    <property type="evidence" value="ECO:0007669"/>
    <property type="project" value="UniProtKB-KW"/>
</dbReference>
<feature type="domain" description="XPG N-terminal" evidence="8">
    <location>
        <begin position="9"/>
        <end position="108"/>
    </location>
</feature>
<dbReference type="InterPro" id="IPR006085">
    <property type="entry name" value="XPG_DNA_repair_N"/>
</dbReference>
<keyword evidence="6" id="KW-0460">Magnesium</keyword>
<dbReference type="SUPFAM" id="SSF88723">
    <property type="entry name" value="PIN domain-like"/>
    <property type="match status" value="1"/>
</dbReference>
<dbReference type="GO" id="GO:0003677">
    <property type="term" value="F:DNA binding"/>
    <property type="evidence" value="ECO:0007669"/>
    <property type="project" value="InterPro"/>
</dbReference>
<dbReference type="PANTHER" id="PTHR11081">
    <property type="entry name" value="FLAP ENDONUCLEASE FAMILY MEMBER"/>
    <property type="match status" value="1"/>
</dbReference>
<dbReference type="InterPro" id="IPR006084">
    <property type="entry name" value="XPG/Rad2"/>
</dbReference>
<dbReference type="InterPro" id="IPR029060">
    <property type="entry name" value="PIN-like_dom_sf"/>
</dbReference>
<dbReference type="Proteomes" id="UP000245884">
    <property type="component" value="Unassembled WGS sequence"/>
</dbReference>
<accession>A0A316UNI6</accession>
<dbReference type="EMBL" id="KZ819679">
    <property type="protein sequence ID" value="PWN24725.1"/>
    <property type="molecule type" value="Genomic_DNA"/>
</dbReference>
<gene>
    <name evidence="9" type="ORF">BDZ90DRAFT_234680</name>
</gene>
<feature type="compositionally biased region" description="Low complexity" evidence="7">
    <location>
        <begin position="699"/>
        <end position="718"/>
    </location>
</feature>
<dbReference type="GO" id="GO:0017108">
    <property type="term" value="F:5'-flap endonuclease activity"/>
    <property type="evidence" value="ECO:0007669"/>
    <property type="project" value="TreeGrafter"/>
</dbReference>
<evidence type="ECO:0000256" key="4">
    <source>
        <dbReference type="ARBA" id="ARBA00022759"/>
    </source>
</evidence>
<dbReference type="GO" id="GO:0006281">
    <property type="term" value="P:DNA repair"/>
    <property type="evidence" value="ECO:0007669"/>
    <property type="project" value="UniProtKB-ARBA"/>
</dbReference>
<dbReference type="GO" id="GO:0005737">
    <property type="term" value="C:cytoplasm"/>
    <property type="evidence" value="ECO:0007669"/>
    <property type="project" value="TreeGrafter"/>
</dbReference>
<evidence type="ECO:0000313" key="10">
    <source>
        <dbReference type="Proteomes" id="UP000245884"/>
    </source>
</evidence>
<dbReference type="Gene3D" id="3.40.50.1010">
    <property type="entry name" value="5'-nuclease"/>
    <property type="match status" value="2"/>
</dbReference>
<keyword evidence="3" id="KW-0479">Metal-binding</keyword>
<dbReference type="Pfam" id="PF00867">
    <property type="entry name" value="XPG_I"/>
    <property type="match status" value="1"/>
</dbReference>
<dbReference type="InterPro" id="IPR006086">
    <property type="entry name" value="XPG-I_dom"/>
</dbReference>
<keyword evidence="5" id="KW-0378">Hydrolase</keyword>
<dbReference type="Gene3D" id="1.10.150.20">
    <property type="entry name" value="5' to 3' exonuclease, C-terminal subdomain"/>
    <property type="match status" value="1"/>
</dbReference>
<feature type="region of interest" description="Disordered" evidence="7">
    <location>
        <begin position="764"/>
        <end position="807"/>
    </location>
</feature>
<dbReference type="CDD" id="cd09897">
    <property type="entry name" value="H3TH_FEN1-XPG-like"/>
    <property type="match status" value="1"/>
</dbReference>
<feature type="compositionally biased region" description="Low complexity" evidence="7">
    <location>
        <begin position="582"/>
        <end position="611"/>
    </location>
</feature>
<dbReference type="OrthoDB" id="31113at2759"/>
<dbReference type="GO" id="GO:0008409">
    <property type="term" value="F:5'-3' exonuclease activity"/>
    <property type="evidence" value="ECO:0007669"/>
    <property type="project" value="TreeGrafter"/>
</dbReference>
<dbReference type="STRING" id="1569628.A0A316UNI6"/>
<keyword evidence="10" id="KW-1185">Reference proteome</keyword>
<evidence type="ECO:0000256" key="6">
    <source>
        <dbReference type="ARBA" id="ARBA00022842"/>
    </source>
</evidence>
<dbReference type="GO" id="GO:0005634">
    <property type="term" value="C:nucleus"/>
    <property type="evidence" value="ECO:0007669"/>
    <property type="project" value="TreeGrafter"/>
</dbReference>
<evidence type="ECO:0000256" key="1">
    <source>
        <dbReference type="ARBA" id="ARBA00001946"/>
    </source>
</evidence>
<evidence type="ECO:0000256" key="3">
    <source>
        <dbReference type="ARBA" id="ARBA00022723"/>
    </source>
</evidence>
<feature type="compositionally biased region" description="Polar residues" evidence="7">
    <location>
        <begin position="487"/>
        <end position="501"/>
    </location>
</feature>
<evidence type="ECO:0000313" key="9">
    <source>
        <dbReference type="EMBL" id="PWN24725.1"/>
    </source>
</evidence>
<dbReference type="SMART" id="SM00279">
    <property type="entry name" value="HhH2"/>
    <property type="match status" value="1"/>
</dbReference>
<sequence>MRPTLSCGGIKGIFPLLKKECPQVFHPLPSLFALSGTRLAIDATLLVQRFHFTAHDPHPARHLIGFHRLITSLRNNDVFPIFVFDHLTSRLAAKAREADKRREMRRLTRRRMRVEERRRERLDGLRRWVGELGKLDEEGRSEVRRMLRQARQIDVGDGSGLVSDELVDEAANRALLEEVQAAPSLVESGQSLQTLTERNARLLEAASKEGEDTGAVTPSLFFYEAEETAQARSTALGLGSPGASPPPTPQDLAVQFEWLQQDFWRSSFSSSSVSSVALQASTPAQLKMDDFESRLYEYLAHSELVDPAAATMESIQDAIGARDEQQEAAAEVTIPPAMQSAPAARTPLTRTDLDAISSRAHALRQSYVRSSSPLPTTIFDDCAHLCTLLRVPVLWTGSGNPHGGAKGEAEALAASLVLQGQADVVATEDSDVLLAEVPLLRGLTGSKRGMELVDSRGARRGLFPPKVEAPRKATRKGGAAQDGLAPTQDQIQDQPTSSDSPDNAALARADKLSRYAMLEFALLCGTDYNRTITGLGPRGALKLLREHGGTIRGVLKGTGALNAAGAEGFTATSSSAEREEAASSSSHSTSPPTLPTSSSSSGSSTSAKTFSPPDNLTWKEYGGELSRARSVFRNPPDAMRALRLAGIGAWTDKGTASGVAAAGQQQHDVEKDEQGEEGLSIPEPAEMSIMDRLASTARPAHPALPSTAPTATFSTPAAQQSDAIAEEAETHVGFEELAGKRHFRVPEYDRRAVAEFLRLKGLGAASKGEGQGGNAEANELAGEPAETRAAASFWPTPEGAGQESGFGRAFGGEVASRRFAFDL</sequence>
<feature type="region of interest" description="Disordered" evidence="7">
    <location>
        <begin position="455"/>
        <end position="503"/>
    </location>
</feature>
<dbReference type="InterPro" id="IPR036279">
    <property type="entry name" value="5-3_exonuclease_C_sf"/>
</dbReference>
<feature type="region of interest" description="Disordered" evidence="7">
    <location>
        <begin position="658"/>
        <end position="680"/>
    </location>
</feature>
<dbReference type="PANTHER" id="PTHR11081:SF9">
    <property type="entry name" value="FLAP ENDONUCLEASE 1"/>
    <property type="match status" value="1"/>
</dbReference>
<dbReference type="Pfam" id="PF00752">
    <property type="entry name" value="XPG_N"/>
    <property type="match status" value="1"/>
</dbReference>
<feature type="region of interest" description="Disordered" evidence="7">
    <location>
        <begin position="698"/>
        <end position="722"/>
    </location>
</feature>
<reference evidence="9 10" key="1">
    <citation type="journal article" date="2018" name="Mol. Biol. Evol.">
        <title>Broad Genomic Sampling Reveals a Smut Pathogenic Ancestry of the Fungal Clade Ustilaginomycotina.</title>
        <authorList>
            <person name="Kijpornyongpan T."/>
            <person name="Mondo S.J."/>
            <person name="Barry K."/>
            <person name="Sandor L."/>
            <person name="Lee J."/>
            <person name="Lipzen A."/>
            <person name="Pangilinan J."/>
            <person name="LaButti K."/>
            <person name="Hainaut M."/>
            <person name="Henrissat B."/>
            <person name="Grigoriev I.V."/>
            <person name="Spatafora J.W."/>
            <person name="Aime M.C."/>
        </authorList>
    </citation>
    <scope>NUCLEOTIDE SEQUENCE [LARGE SCALE GENOMIC DNA]</scope>
    <source>
        <strain evidence="9 10">MCA 5214</strain>
    </source>
</reference>
<dbReference type="InterPro" id="IPR008918">
    <property type="entry name" value="HhH2"/>
</dbReference>
<dbReference type="SMART" id="SM00485">
    <property type="entry name" value="XPGN"/>
    <property type="match status" value="1"/>
</dbReference>
<protein>
    <submittedName>
        <fullName evidence="9">PIN domain-like protein</fullName>
    </submittedName>
</protein>
<dbReference type="GeneID" id="37028929"/>
<proteinExistence type="predicted"/>
<keyword evidence="4" id="KW-0255">Endonuclease</keyword>
<dbReference type="RefSeq" id="XP_025359337.1">
    <property type="nucleotide sequence ID" value="XM_025507106.1"/>
</dbReference>
<feature type="region of interest" description="Disordered" evidence="7">
    <location>
        <begin position="568"/>
        <end position="616"/>
    </location>
</feature>
<feature type="compositionally biased region" description="Low complexity" evidence="7">
    <location>
        <begin position="774"/>
        <end position="784"/>
    </location>
</feature>
<dbReference type="SUPFAM" id="SSF47807">
    <property type="entry name" value="5' to 3' exonuclease, C-terminal subdomain"/>
    <property type="match status" value="1"/>
</dbReference>